<proteinExistence type="predicted"/>
<reference evidence="4" key="2">
    <citation type="submission" date="2019-09" db="UniProtKB">
        <authorList>
            <consortium name="WormBaseParasite"/>
        </authorList>
    </citation>
    <scope>IDENTIFICATION</scope>
</reference>
<evidence type="ECO:0000313" key="4">
    <source>
        <dbReference type="WBParaSite" id="HPBE_0001445201-mRNA-1"/>
    </source>
</evidence>
<feature type="compositionally biased region" description="Polar residues" evidence="1">
    <location>
        <begin position="303"/>
        <end position="312"/>
    </location>
</feature>
<dbReference type="PANTHER" id="PTHR23085:SF16">
    <property type="entry name" value="GH28348P"/>
    <property type="match status" value="1"/>
</dbReference>
<gene>
    <name evidence="2" type="ORF">HPBE_LOCUS14453</name>
</gene>
<dbReference type="GO" id="GO:0005789">
    <property type="term" value="C:endoplasmic reticulum membrane"/>
    <property type="evidence" value="ECO:0007669"/>
    <property type="project" value="TreeGrafter"/>
</dbReference>
<dbReference type="PANTHER" id="PTHR23085">
    <property type="entry name" value="GH28348P"/>
    <property type="match status" value="1"/>
</dbReference>
<organism evidence="3 4">
    <name type="scientific">Heligmosomoides polygyrus</name>
    <name type="common">Parasitic roundworm</name>
    <dbReference type="NCBI Taxonomy" id="6339"/>
    <lineage>
        <taxon>Eukaryota</taxon>
        <taxon>Metazoa</taxon>
        <taxon>Ecdysozoa</taxon>
        <taxon>Nematoda</taxon>
        <taxon>Chromadorea</taxon>
        <taxon>Rhabditida</taxon>
        <taxon>Rhabditina</taxon>
        <taxon>Rhabditomorpha</taxon>
        <taxon>Strongyloidea</taxon>
        <taxon>Heligmosomidae</taxon>
        <taxon>Heligmosomoides</taxon>
    </lineage>
</organism>
<feature type="region of interest" description="Disordered" evidence="1">
    <location>
        <begin position="62"/>
        <end position="112"/>
    </location>
</feature>
<dbReference type="InterPro" id="IPR017191">
    <property type="entry name" value="Junctophilin"/>
</dbReference>
<protein>
    <submittedName>
        <fullName evidence="4">LsmAD domain-containing protein</fullName>
    </submittedName>
</protein>
<feature type="region of interest" description="Disordered" evidence="1">
    <location>
        <begin position="257"/>
        <end position="313"/>
    </location>
</feature>
<feature type="region of interest" description="Disordered" evidence="1">
    <location>
        <begin position="214"/>
        <end position="245"/>
    </location>
</feature>
<evidence type="ECO:0000313" key="2">
    <source>
        <dbReference type="EMBL" id="VDO99670.1"/>
    </source>
</evidence>
<evidence type="ECO:0000256" key="1">
    <source>
        <dbReference type="SAM" id="MobiDB-lite"/>
    </source>
</evidence>
<dbReference type="GO" id="GO:0005886">
    <property type="term" value="C:plasma membrane"/>
    <property type="evidence" value="ECO:0007669"/>
    <property type="project" value="TreeGrafter"/>
</dbReference>
<dbReference type="WBParaSite" id="HPBE_0001445201-mRNA-1">
    <property type="protein sequence ID" value="HPBE_0001445201-mRNA-1"/>
    <property type="gene ID" value="HPBE_0001445201"/>
</dbReference>
<name>A0A183G063_HELPZ</name>
<dbReference type="GO" id="GO:0030314">
    <property type="term" value="C:junctional membrane complex"/>
    <property type="evidence" value="ECO:0007669"/>
    <property type="project" value="InterPro"/>
</dbReference>
<dbReference type="EMBL" id="UZAH01028367">
    <property type="protein sequence ID" value="VDO99670.1"/>
    <property type="molecule type" value="Genomic_DNA"/>
</dbReference>
<accession>A0A3P7ZIZ6</accession>
<keyword evidence="3" id="KW-1185">Reference proteome</keyword>
<reference evidence="2 3" key="1">
    <citation type="submission" date="2018-11" db="EMBL/GenBank/DDBJ databases">
        <authorList>
            <consortium name="Pathogen Informatics"/>
        </authorList>
    </citation>
    <scope>NUCLEOTIDE SEQUENCE [LARGE SCALE GENOMIC DNA]</scope>
</reference>
<feature type="compositionally biased region" description="Polar residues" evidence="1">
    <location>
        <begin position="220"/>
        <end position="244"/>
    </location>
</feature>
<accession>A0A183G063</accession>
<feature type="compositionally biased region" description="Polar residues" evidence="1">
    <location>
        <begin position="93"/>
        <end position="112"/>
    </location>
</feature>
<dbReference type="AlphaFoldDB" id="A0A183G063"/>
<sequence>MCRSYERSAIDLNGPSFVYVCRQADIAVSRTSTAKERAEQAMFVAKQARDDADMAKMEAERFDPNFKPQGHERRRHYGENPGGESFGTDVSDPHSSYSRHLSQTHSKQPSFEQNLSVDVPDASYLTPMAPPPPLQLTGITPSGQASPHVGNHVGSPQSAYLVNHVNFNLQSGPHVHLQQEDVTPENYSSPLQFEKAHQDAATATQLQDVVEVAEPPEAPSQKTTTSSALNPTMANNPQSSSRFSLSDDHFDQYVMAGTSGQPRLRRNRPSLMRQNDVNDVSMLNRRSTLASSRDRRAAPAEPTQDSSENLGSLPNLAELESSGVLPVVAAQGNMAPPPPPLSGRCSPLLTMSFPLTFVRCFAHVTVFFLSPPRRGAPAPTALPREFVEILSAAFASAASPSIFLLESSVSCKYGLMMRFR</sequence>
<dbReference type="OrthoDB" id="284854at2759"/>
<evidence type="ECO:0000313" key="3">
    <source>
        <dbReference type="Proteomes" id="UP000050761"/>
    </source>
</evidence>
<dbReference type="Proteomes" id="UP000050761">
    <property type="component" value="Unassembled WGS sequence"/>
</dbReference>